<gene>
    <name evidence="1" type="ORF">S06H3_02617</name>
</gene>
<evidence type="ECO:0000313" key="1">
    <source>
        <dbReference type="EMBL" id="GAI02019.1"/>
    </source>
</evidence>
<protein>
    <submittedName>
        <fullName evidence="1">Uncharacterized protein</fullName>
    </submittedName>
</protein>
<dbReference type="EMBL" id="BARV01000780">
    <property type="protein sequence ID" value="GAI02019.1"/>
    <property type="molecule type" value="Genomic_DNA"/>
</dbReference>
<comment type="caution">
    <text evidence="1">The sequence shown here is derived from an EMBL/GenBank/DDBJ whole genome shotgun (WGS) entry which is preliminary data.</text>
</comment>
<name>X1M6Q3_9ZZZZ</name>
<reference evidence="1" key="1">
    <citation type="journal article" date="2014" name="Front. Microbiol.">
        <title>High frequency of phylogenetically diverse reductive dehalogenase-homologous genes in deep subseafloor sedimentary metagenomes.</title>
        <authorList>
            <person name="Kawai M."/>
            <person name="Futagami T."/>
            <person name="Toyoda A."/>
            <person name="Takaki Y."/>
            <person name="Nishi S."/>
            <person name="Hori S."/>
            <person name="Arai W."/>
            <person name="Tsubouchi T."/>
            <person name="Morono Y."/>
            <person name="Uchiyama I."/>
            <person name="Ito T."/>
            <person name="Fujiyama A."/>
            <person name="Inagaki F."/>
            <person name="Takami H."/>
        </authorList>
    </citation>
    <scope>NUCLEOTIDE SEQUENCE</scope>
    <source>
        <strain evidence="1">Expedition CK06-06</strain>
    </source>
</reference>
<organism evidence="1">
    <name type="scientific">marine sediment metagenome</name>
    <dbReference type="NCBI Taxonomy" id="412755"/>
    <lineage>
        <taxon>unclassified sequences</taxon>
        <taxon>metagenomes</taxon>
        <taxon>ecological metagenomes</taxon>
    </lineage>
</organism>
<proteinExistence type="predicted"/>
<dbReference type="Pfam" id="PF24434">
    <property type="entry name" value="DUF7557"/>
    <property type="match status" value="1"/>
</dbReference>
<sequence>MEKHTTIALKPKTKQRLERYRLERESYDRLVNRLLEETLPRKPPTLSELKEMREDEYIPLEEILEKIGL</sequence>
<dbReference type="InterPro" id="IPR055979">
    <property type="entry name" value="DUF7557"/>
</dbReference>
<dbReference type="AlphaFoldDB" id="X1M6Q3"/>
<accession>X1M6Q3</accession>